<sequence length="204" mass="23171">MTPLKIKRFRNIIIIIVVILGIFIYKEHQMILLYGYKNILGDHSIPAVYYPIYQSAAEEYGIPWELLAAVHRVETVFSLMDPLVSPVGALGPFQFMPRTWVGWSHPGSALGKIEDNIDITSIELIRLHSGYGIDANGDGIADPFEIEDATFAAAKYLSDHGAANGDIEKALFAYNRSNAYVDEVLHYYEAYIRDYRLMNRYFID</sequence>
<dbReference type="SUPFAM" id="SSF53955">
    <property type="entry name" value="Lysozyme-like"/>
    <property type="match status" value="1"/>
</dbReference>
<reference evidence="2" key="1">
    <citation type="submission" date="2016-10" db="EMBL/GenBank/DDBJ databases">
        <title>Draft genome sequences of four alkaliphilic bacteria belonging to the Anaerobacillus genus.</title>
        <authorList>
            <person name="Bassil N.M."/>
            <person name="Lloyd J.R."/>
        </authorList>
    </citation>
    <scope>NUCLEOTIDE SEQUENCE [LARGE SCALE GENOMIC DNA]</scope>
    <source>
        <strain evidence="2">NB2006</strain>
    </source>
</reference>
<protein>
    <submittedName>
        <fullName evidence="2">Uncharacterized protein</fullName>
    </submittedName>
</protein>
<dbReference type="Gene3D" id="1.10.530.10">
    <property type="match status" value="1"/>
</dbReference>
<evidence type="ECO:0000256" key="1">
    <source>
        <dbReference type="SAM" id="Phobius"/>
    </source>
</evidence>
<dbReference type="OrthoDB" id="9809488at2"/>
<dbReference type="InterPro" id="IPR023346">
    <property type="entry name" value="Lysozyme-like_dom_sf"/>
</dbReference>
<proteinExistence type="predicted"/>
<comment type="caution">
    <text evidence="2">The sequence shown here is derived from an EMBL/GenBank/DDBJ whole genome shotgun (WGS) entry which is preliminary data.</text>
</comment>
<keyword evidence="1" id="KW-0472">Membrane</keyword>
<keyword evidence="1" id="KW-0812">Transmembrane</keyword>
<keyword evidence="1" id="KW-1133">Transmembrane helix</keyword>
<name>A0A1S2KY79_9BACI</name>
<dbReference type="AlphaFoldDB" id="A0A1S2KY79"/>
<evidence type="ECO:0000313" key="2">
    <source>
        <dbReference type="EMBL" id="OIJ05138.1"/>
    </source>
</evidence>
<accession>A0A1S2KY79</accession>
<organism evidence="2">
    <name type="scientific">Anaerobacillus isosaccharinicus</name>
    <dbReference type="NCBI Taxonomy" id="1532552"/>
    <lineage>
        <taxon>Bacteria</taxon>
        <taxon>Bacillati</taxon>
        <taxon>Bacillota</taxon>
        <taxon>Bacilli</taxon>
        <taxon>Bacillales</taxon>
        <taxon>Bacillaceae</taxon>
        <taxon>Anaerobacillus</taxon>
    </lineage>
</organism>
<feature type="transmembrane region" description="Helical" evidence="1">
    <location>
        <begin position="12"/>
        <end position="36"/>
    </location>
</feature>
<dbReference type="KEGG" id="aia:AWH56_003930"/>
<dbReference type="EMBL" id="LQXD01000193">
    <property type="protein sequence ID" value="OIJ05138.1"/>
    <property type="molecule type" value="Genomic_DNA"/>
</dbReference>
<dbReference type="CDD" id="cd13399">
    <property type="entry name" value="Slt35-like"/>
    <property type="match status" value="1"/>
</dbReference>
<gene>
    <name evidence="2" type="ORF">AWH56_22160</name>
</gene>